<protein>
    <submittedName>
        <fullName evidence="2">Uncharacterized protein</fullName>
    </submittedName>
</protein>
<accession>A0A9P6GCM9</accession>
<reference evidence="2" key="1">
    <citation type="journal article" date="2020" name="Mol. Plant Microbe Interact.">
        <title>Genome Sequence of the Biocontrol Agent Coniothyrium minitans strain Conio (IMI 134523).</title>
        <authorList>
            <person name="Patel D."/>
            <person name="Shittu T.A."/>
            <person name="Baroncelli R."/>
            <person name="Muthumeenakshi S."/>
            <person name="Osborne T.H."/>
            <person name="Janganan T.K."/>
            <person name="Sreenivasaprasad S."/>
        </authorList>
    </citation>
    <scope>NUCLEOTIDE SEQUENCE</scope>
    <source>
        <strain evidence="2">Conio</strain>
    </source>
</reference>
<evidence type="ECO:0000313" key="3">
    <source>
        <dbReference type="Proteomes" id="UP000756921"/>
    </source>
</evidence>
<comment type="caution">
    <text evidence="2">The sequence shown here is derived from an EMBL/GenBank/DDBJ whole genome shotgun (WGS) entry which is preliminary data.</text>
</comment>
<dbReference type="Proteomes" id="UP000756921">
    <property type="component" value="Unassembled WGS sequence"/>
</dbReference>
<evidence type="ECO:0000256" key="1">
    <source>
        <dbReference type="SAM" id="MobiDB-lite"/>
    </source>
</evidence>
<proteinExistence type="predicted"/>
<keyword evidence="3" id="KW-1185">Reference proteome</keyword>
<dbReference type="AlphaFoldDB" id="A0A9P6GCM9"/>
<organism evidence="2 3">
    <name type="scientific">Paraphaeosphaeria minitans</name>
    <dbReference type="NCBI Taxonomy" id="565426"/>
    <lineage>
        <taxon>Eukaryota</taxon>
        <taxon>Fungi</taxon>
        <taxon>Dikarya</taxon>
        <taxon>Ascomycota</taxon>
        <taxon>Pezizomycotina</taxon>
        <taxon>Dothideomycetes</taxon>
        <taxon>Pleosporomycetidae</taxon>
        <taxon>Pleosporales</taxon>
        <taxon>Massarineae</taxon>
        <taxon>Didymosphaeriaceae</taxon>
        <taxon>Paraphaeosphaeria</taxon>
    </lineage>
</organism>
<sequence length="189" mass="20261">MLSTSLNTSDMTSHEEILPIRVSFPDPLDAYLPGHAPTLPCMQNSIFAYAQHCIGPAARVSHSRPDRAEQGILHVRLQPLRIHNVPACALRTPSRCGTSFHTDDAMPFTAALTSTARFARSLHACPGPTRAASHLPPSSIPSRKQPPRMVNPPIYVAHRAVAPSLAPPSAATSHAYQTDKAATPPTRGS</sequence>
<name>A0A9P6GCM9_9PLEO</name>
<evidence type="ECO:0000313" key="2">
    <source>
        <dbReference type="EMBL" id="KAF9731779.1"/>
    </source>
</evidence>
<feature type="region of interest" description="Disordered" evidence="1">
    <location>
        <begin position="128"/>
        <end position="150"/>
    </location>
</feature>
<feature type="region of interest" description="Disordered" evidence="1">
    <location>
        <begin position="165"/>
        <end position="189"/>
    </location>
</feature>
<gene>
    <name evidence="2" type="ORF">PMIN01_09708</name>
</gene>
<feature type="compositionally biased region" description="Low complexity" evidence="1">
    <location>
        <begin position="165"/>
        <end position="175"/>
    </location>
</feature>
<dbReference type="EMBL" id="WJXW01000011">
    <property type="protein sequence ID" value="KAF9731779.1"/>
    <property type="molecule type" value="Genomic_DNA"/>
</dbReference>